<keyword evidence="6 7" id="KW-0720">Serine protease</keyword>
<feature type="active site" description="Charge relay system" evidence="7">
    <location>
        <position position="100"/>
    </location>
</feature>
<feature type="active site" description="Charge relay system" evidence="7">
    <location>
        <position position="65"/>
    </location>
</feature>
<dbReference type="InterPro" id="IPR023828">
    <property type="entry name" value="Peptidase_S8_Ser-AS"/>
</dbReference>
<sequence length="495" mass="52736">MDYQWFEPGTSRIDSGSLVRIGGKPVQLTINDPRFNEQWGLAKINAYDAWFITQGSPDITIAIIDTGVELAHDDLKQKVNTVDDYNFPANTDEANDESGHGTHVAGIVAAETNNQLGIAGVCPRCEILPLRVFDAPGQGAAIDNIANAIKYAADKEARVINLSLGYAADQACSQTLADAINYAYEKGVVIVAASGNACPVDVAFGRANFSVAYPARFDRVIAVGASNPNDTRASFSSYDAMLDLVAPGQGILSTYLNNSYKSLDGTSMASPMVAGVVGLMLSRDASLSPAKVAEILRTSVTDLGTSGFDQETGWGLLNASQALLTTVSNIADLPPAACPVPAEVPQAMADPQTDQLFTIYRSLRDTVLAQSALGQKYLAIYYEQAPTLASILLTHDDLRTRTATFLQNAADEFSALLPSSTQSVMLSQELYDEANALVRDLAGAGGSSFASDITTVWQELHLDAQVGSDVKSIWNDLQPDPPPSQSSVYLPVLIR</sequence>
<feature type="domain" description="Peptidase S8/S53" evidence="9">
    <location>
        <begin position="58"/>
        <end position="315"/>
    </location>
</feature>
<proteinExistence type="inferred from homology"/>
<keyword evidence="3" id="KW-0964">Secreted</keyword>
<protein>
    <submittedName>
        <fullName evidence="10">Peptidase S8</fullName>
    </submittedName>
</protein>
<evidence type="ECO:0000256" key="2">
    <source>
        <dbReference type="ARBA" id="ARBA00011073"/>
    </source>
</evidence>
<organism evidence="10 11">
    <name type="scientific">Candidatus Chloroploca mongolica</name>
    <dbReference type="NCBI Taxonomy" id="2528176"/>
    <lineage>
        <taxon>Bacteria</taxon>
        <taxon>Bacillati</taxon>
        <taxon>Chloroflexota</taxon>
        <taxon>Chloroflexia</taxon>
        <taxon>Chloroflexales</taxon>
        <taxon>Chloroflexineae</taxon>
        <taxon>Oscillochloridaceae</taxon>
        <taxon>Candidatus Chloroploca</taxon>
    </lineage>
</organism>
<dbReference type="PROSITE" id="PS51892">
    <property type="entry name" value="SUBTILASE"/>
    <property type="match status" value="1"/>
</dbReference>
<dbReference type="InterPro" id="IPR022398">
    <property type="entry name" value="Peptidase_S8_His-AS"/>
</dbReference>
<dbReference type="PROSITE" id="PS00138">
    <property type="entry name" value="SUBTILASE_SER"/>
    <property type="match status" value="1"/>
</dbReference>
<dbReference type="InterPro" id="IPR000209">
    <property type="entry name" value="Peptidase_S8/S53_dom"/>
</dbReference>
<evidence type="ECO:0000256" key="7">
    <source>
        <dbReference type="PROSITE-ProRule" id="PRU01240"/>
    </source>
</evidence>
<evidence type="ECO:0000256" key="4">
    <source>
        <dbReference type="ARBA" id="ARBA00022670"/>
    </source>
</evidence>
<dbReference type="PANTHER" id="PTHR43806">
    <property type="entry name" value="PEPTIDASE S8"/>
    <property type="match status" value="1"/>
</dbReference>
<dbReference type="InterPro" id="IPR023827">
    <property type="entry name" value="Peptidase_S8_Asp-AS"/>
</dbReference>
<dbReference type="InterPro" id="IPR050131">
    <property type="entry name" value="Peptidase_S8_subtilisin-like"/>
</dbReference>
<accession>A0ABS4DH84</accession>
<evidence type="ECO:0000256" key="3">
    <source>
        <dbReference type="ARBA" id="ARBA00022525"/>
    </source>
</evidence>
<dbReference type="Pfam" id="PF00082">
    <property type="entry name" value="Peptidase_S8"/>
    <property type="match status" value="1"/>
</dbReference>
<evidence type="ECO:0000256" key="5">
    <source>
        <dbReference type="ARBA" id="ARBA00022801"/>
    </source>
</evidence>
<evidence type="ECO:0000313" key="10">
    <source>
        <dbReference type="EMBL" id="MBP1468791.1"/>
    </source>
</evidence>
<feature type="active site" description="Charge relay system" evidence="7">
    <location>
        <position position="267"/>
    </location>
</feature>
<name>A0ABS4DH84_9CHLR</name>
<dbReference type="PROSITE" id="PS00136">
    <property type="entry name" value="SUBTILASE_ASP"/>
    <property type="match status" value="1"/>
</dbReference>
<dbReference type="InterPro" id="IPR036852">
    <property type="entry name" value="Peptidase_S8/S53_dom_sf"/>
</dbReference>
<dbReference type="InterPro" id="IPR034084">
    <property type="entry name" value="Thermitase-like_dom"/>
</dbReference>
<comment type="caution">
    <text evidence="10">The sequence shown here is derived from an EMBL/GenBank/DDBJ whole genome shotgun (WGS) entry which is preliminary data.</text>
</comment>
<evidence type="ECO:0000256" key="1">
    <source>
        <dbReference type="ARBA" id="ARBA00004613"/>
    </source>
</evidence>
<evidence type="ECO:0000256" key="6">
    <source>
        <dbReference type="ARBA" id="ARBA00022825"/>
    </source>
</evidence>
<dbReference type="PRINTS" id="PR00723">
    <property type="entry name" value="SUBTILISIN"/>
</dbReference>
<evidence type="ECO:0000256" key="8">
    <source>
        <dbReference type="RuleBase" id="RU003355"/>
    </source>
</evidence>
<keyword evidence="4 7" id="KW-0645">Protease</keyword>
<dbReference type="RefSeq" id="WP_167857590.1">
    <property type="nucleotide sequence ID" value="NZ_SIJK02000096.1"/>
</dbReference>
<gene>
    <name evidence="10" type="ORF">EYB53_023980</name>
</gene>
<dbReference type="SUPFAM" id="SSF52743">
    <property type="entry name" value="Subtilisin-like"/>
    <property type="match status" value="1"/>
</dbReference>
<evidence type="ECO:0000259" key="9">
    <source>
        <dbReference type="Pfam" id="PF00082"/>
    </source>
</evidence>
<reference evidence="10 11" key="1">
    <citation type="submission" date="2021-03" db="EMBL/GenBank/DDBJ databases">
        <authorList>
            <person name="Grouzdev D.S."/>
        </authorList>
    </citation>
    <scope>NUCLEOTIDE SEQUENCE [LARGE SCALE GENOMIC DNA]</scope>
    <source>
        <strain evidence="10 11">M50-1</strain>
    </source>
</reference>
<keyword evidence="5 7" id="KW-0378">Hydrolase</keyword>
<dbReference type="InterPro" id="IPR015500">
    <property type="entry name" value="Peptidase_S8_subtilisin-rel"/>
</dbReference>
<comment type="similarity">
    <text evidence="2 7 8">Belongs to the peptidase S8 family.</text>
</comment>
<dbReference type="Proteomes" id="UP001193081">
    <property type="component" value="Unassembled WGS sequence"/>
</dbReference>
<dbReference type="EMBL" id="SIJK02000096">
    <property type="protein sequence ID" value="MBP1468791.1"/>
    <property type="molecule type" value="Genomic_DNA"/>
</dbReference>
<comment type="subcellular location">
    <subcellularLocation>
        <location evidence="1">Secreted</location>
    </subcellularLocation>
</comment>
<dbReference type="PANTHER" id="PTHR43806:SF11">
    <property type="entry name" value="CEREVISIN-RELATED"/>
    <property type="match status" value="1"/>
</dbReference>
<dbReference type="CDD" id="cd07484">
    <property type="entry name" value="Peptidases_S8_Thermitase_like"/>
    <property type="match status" value="1"/>
</dbReference>
<evidence type="ECO:0000313" key="11">
    <source>
        <dbReference type="Proteomes" id="UP001193081"/>
    </source>
</evidence>
<dbReference type="PROSITE" id="PS00137">
    <property type="entry name" value="SUBTILASE_HIS"/>
    <property type="match status" value="1"/>
</dbReference>
<keyword evidence="11" id="KW-1185">Reference proteome</keyword>
<dbReference type="Gene3D" id="3.40.50.200">
    <property type="entry name" value="Peptidase S8/S53 domain"/>
    <property type="match status" value="1"/>
</dbReference>